<evidence type="ECO:0000313" key="3">
    <source>
        <dbReference type="EMBL" id="MEU8132670.1"/>
    </source>
</evidence>
<comment type="caution">
    <text evidence="3">The sequence shown here is derived from an EMBL/GenBank/DDBJ whole genome shotgun (WGS) entry which is preliminary data.</text>
</comment>
<evidence type="ECO:0000313" key="4">
    <source>
        <dbReference type="Proteomes" id="UP001551482"/>
    </source>
</evidence>
<sequence>MRTPRAARNSRALTAVAALAFVPLVGLAAAPTVGAASATSSSAAALPPPCVPDNLSVEAHQIPPVARGVVLVRVVNEGAACTVDRFPTVTFAGLDGSARPEPPAAGARHALDPGEGVYAAVSTDDRSGNARYVRALTVAADPAHAGTTFSARELGASPRGIAVYDPITTWWHGTPDEAIAALPR</sequence>
<name>A0ABV3DAA4_9ACTN</name>
<dbReference type="RefSeq" id="WP_358348874.1">
    <property type="nucleotide sequence ID" value="NZ_JBEZFP010000007.1"/>
</dbReference>
<keyword evidence="1" id="KW-0732">Signal</keyword>
<organism evidence="3 4">
    <name type="scientific">Streptodolium elevatio</name>
    <dbReference type="NCBI Taxonomy" id="3157996"/>
    <lineage>
        <taxon>Bacteria</taxon>
        <taxon>Bacillati</taxon>
        <taxon>Actinomycetota</taxon>
        <taxon>Actinomycetes</taxon>
        <taxon>Kitasatosporales</taxon>
        <taxon>Streptomycetaceae</taxon>
        <taxon>Streptodolium</taxon>
    </lineage>
</organism>
<accession>A0ABV3DAA4</accession>
<feature type="domain" description="DUF4232" evidence="2">
    <location>
        <begin position="50"/>
        <end position="158"/>
    </location>
</feature>
<gene>
    <name evidence="3" type="ORF">AB0C36_04090</name>
</gene>
<dbReference type="Proteomes" id="UP001551482">
    <property type="component" value="Unassembled WGS sequence"/>
</dbReference>
<dbReference type="EMBL" id="JBEZFP010000007">
    <property type="protein sequence ID" value="MEU8132670.1"/>
    <property type="molecule type" value="Genomic_DNA"/>
</dbReference>
<proteinExistence type="predicted"/>
<protein>
    <submittedName>
        <fullName evidence="3">DUF4232 domain-containing protein</fullName>
    </submittedName>
</protein>
<reference evidence="3 4" key="1">
    <citation type="submission" date="2024-06" db="EMBL/GenBank/DDBJ databases">
        <title>The Natural Products Discovery Center: Release of the First 8490 Sequenced Strains for Exploring Actinobacteria Biosynthetic Diversity.</title>
        <authorList>
            <person name="Kalkreuter E."/>
            <person name="Kautsar S.A."/>
            <person name="Yang D."/>
            <person name="Bader C.D."/>
            <person name="Teijaro C.N."/>
            <person name="Fluegel L."/>
            <person name="Davis C.M."/>
            <person name="Simpson J.R."/>
            <person name="Lauterbach L."/>
            <person name="Steele A.D."/>
            <person name="Gui C."/>
            <person name="Meng S."/>
            <person name="Li G."/>
            <person name="Viehrig K."/>
            <person name="Ye F."/>
            <person name="Su P."/>
            <person name="Kiefer A.F."/>
            <person name="Nichols A."/>
            <person name="Cepeda A.J."/>
            <person name="Yan W."/>
            <person name="Fan B."/>
            <person name="Jiang Y."/>
            <person name="Adhikari A."/>
            <person name="Zheng C.-J."/>
            <person name="Schuster L."/>
            <person name="Cowan T.M."/>
            <person name="Smanski M.J."/>
            <person name="Chevrette M.G."/>
            <person name="De Carvalho L.P.S."/>
            <person name="Shen B."/>
        </authorList>
    </citation>
    <scope>NUCLEOTIDE SEQUENCE [LARGE SCALE GENOMIC DNA]</scope>
    <source>
        <strain evidence="3 4">NPDC048946</strain>
    </source>
</reference>
<keyword evidence="4" id="KW-1185">Reference proteome</keyword>
<evidence type="ECO:0000259" key="2">
    <source>
        <dbReference type="Pfam" id="PF14016"/>
    </source>
</evidence>
<feature type="chain" id="PRO_5045375284" evidence="1">
    <location>
        <begin position="29"/>
        <end position="184"/>
    </location>
</feature>
<dbReference type="Pfam" id="PF14016">
    <property type="entry name" value="DUF4232"/>
    <property type="match status" value="1"/>
</dbReference>
<evidence type="ECO:0000256" key="1">
    <source>
        <dbReference type="SAM" id="SignalP"/>
    </source>
</evidence>
<dbReference type="InterPro" id="IPR025326">
    <property type="entry name" value="DUF4232"/>
</dbReference>
<feature type="signal peptide" evidence="1">
    <location>
        <begin position="1"/>
        <end position="28"/>
    </location>
</feature>